<proteinExistence type="predicted"/>
<dbReference type="OrthoDB" id="2435815at2759"/>
<comment type="caution">
    <text evidence="1">The sequence shown here is derived from an EMBL/GenBank/DDBJ whole genome shotgun (WGS) entry which is preliminary data.</text>
</comment>
<dbReference type="EMBL" id="CAJVQA010016994">
    <property type="protein sequence ID" value="CAG8746210.1"/>
    <property type="molecule type" value="Genomic_DNA"/>
</dbReference>
<dbReference type="AlphaFoldDB" id="A0A9N9NKF4"/>
<keyword evidence="2" id="KW-1185">Reference proteome</keyword>
<name>A0A9N9NKF4_9GLOM</name>
<reference evidence="1" key="1">
    <citation type="submission" date="2021-06" db="EMBL/GenBank/DDBJ databases">
        <authorList>
            <person name="Kallberg Y."/>
            <person name="Tangrot J."/>
            <person name="Rosling A."/>
        </authorList>
    </citation>
    <scope>NUCLEOTIDE SEQUENCE</scope>
    <source>
        <strain evidence="1">FL966</strain>
    </source>
</reference>
<evidence type="ECO:0000313" key="2">
    <source>
        <dbReference type="Proteomes" id="UP000789759"/>
    </source>
</evidence>
<protein>
    <submittedName>
        <fullName evidence="1">14604_t:CDS:1</fullName>
    </submittedName>
</protein>
<accession>A0A9N9NKF4</accession>
<sequence length="174" mass="21274">MLFDKESKYPKTFVIYRKCLLDWKIKIEEEYYKPPGKPFVEFHYENKHCEKSTYTEKYSNKIAYRLDDKWFDGYEKQKILIIDKFTGSQLYFSTLLKILSGQQRYFDIKGAKEINHVKHVIITSNKKLNNIYKSFEYNEEQFDWQINAIWHYKKSDTGFSERKCEKNPYLKQLH</sequence>
<dbReference type="Proteomes" id="UP000789759">
    <property type="component" value="Unassembled WGS sequence"/>
</dbReference>
<gene>
    <name evidence="1" type="ORF">CPELLU_LOCUS14391</name>
</gene>
<organism evidence="1 2">
    <name type="scientific">Cetraspora pellucida</name>
    <dbReference type="NCBI Taxonomy" id="1433469"/>
    <lineage>
        <taxon>Eukaryota</taxon>
        <taxon>Fungi</taxon>
        <taxon>Fungi incertae sedis</taxon>
        <taxon>Mucoromycota</taxon>
        <taxon>Glomeromycotina</taxon>
        <taxon>Glomeromycetes</taxon>
        <taxon>Diversisporales</taxon>
        <taxon>Gigasporaceae</taxon>
        <taxon>Cetraspora</taxon>
    </lineage>
</organism>
<feature type="non-terminal residue" evidence="1">
    <location>
        <position position="174"/>
    </location>
</feature>
<evidence type="ECO:0000313" key="1">
    <source>
        <dbReference type="EMBL" id="CAG8746210.1"/>
    </source>
</evidence>